<dbReference type="EMBL" id="JAVREI010000011">
    <property type="protein sequence ID" value="MDT0277168.1"/>
    <property type="molecule type" value="Genomic_DNA"/>
</dbReference>
<name>A0ABU2KAF0_9ACTN</name>
<organism evidence="2 3">
    <name type="scientific">Blastococcus goldschmidtiae</name>
    <dbReference type="NCBI Taxonomy" id="3075546"/>
    <lineage>
        <taxon>Bacteria</taxon>
        <taxon>Bacillati</taxon>
        <taxon>Actinomycetota</taxon>
        <taxon>Actinomycetes</taxon>
        <taxon>Geodermatophilales</taxon>
        <taxon>Geodermatophilaceae</taxon>
        <taxon>Blastococcus</taxon>
    </lineage>
</organism>
<feature type="region of interest" description="Disordered" evidence="1">
    <location>
        <begin position="1"/>
        <end position="80"/>
    </location>
</feature>
<keyword evidence="3" id="KW-1185">Reference proteome</keyword>
<reference evidence="3" key="1">
    <citation type="submission" date="2023-07" db="EMBL/GenBank/DDBJ databases">
        <title>30 novel species of actinomycetes from the DSMZ collection.</title>
        <authorList>
            <person name="Nouioui I."/>
        </authorList>
    </citation>
    <scope>NUCLEOTIDE SEQUENCE [LARGE SCALE GENOMIC DNA]</scope>
    <source>
        <strain evidence="3">DSM 46792</strain>
    </source>
</reference>
<sequence>MSQDDPNPYEPDEGHGRSMLGGREVPADGDPTDGGKRGQIGDAPSITSDEPDDGTSYPVGGGAVTEEENAPPVADPGPDA</sequence>
<protein>
    <submittedName>
        <fullName evidence="2">Uncharacterized protein</fullName>
    </submittedName>
</protein>
<accession>A0ABU2KAF0</accession>
<gene>
    <name evidence="2" type="ORF">RM425_14765</name>
</gene>
<dbReference type="RefSeq" id="WP_311345982.1">
    <property type="nucleotide sequence ID" value="NZ_JAVREI010000011.1"/>
</dbReference>
<dbReference type="Proteomes" id="UP001183222">
    <property type="component" value="Unassembled WGS sequence"/>
</dbReference>
<evidence type="ECO:0000256" key="1">
    <source>
        <dbReference type="SAM" id="MobiDB-lite"/>
    </source>
</evidence>
<proteinExistence type="predicted"/>
<evidence type="ECO:0000313" key="2">
    <source>
        <dbReference type="EMBL" id="MDT0277168.1"/>
    </source>
</evidence>
<evidence type="ECO:0000313" key="3">
    <source>
        <dbReference type="Proteomes" id="UP001183222"/>
    </source>
</evidence>
<comment type="caution">
    <text evidence="2">The sequence shown here is derived from an EMBL/GenBank/DDBJ whole genome shotgun (WGS) entry which is preliminary data.</text>
</comment>